<evidence type="ECO:0000256" key="1">
    <source>
        <dbReference type="ARBA" id="ARBA00022723"/>
    </source>
</evidence>
<feature type="compositionally biased region" description="Basic and acidic residues" evidence="6">
    <location>
        <begin position="828"/>
        <end position="846"/>
    </location>
</feature>
<evidence type="ECO:0000256" key="5">
    <source>
        <dbReference type="RuleBase" id="RU366018"/>
    </source>
</evidence>
<dbReference type="InterPro" id="IPR003126">
    <property type="entry name" value="Znf_UBR"/>
</dbReference>
<dbReference type="PANTHER" id="PTHR21497">
    <property type="entry name" value="UBIQUITIN LIGASE E3 ALPHA-RELATED"/>
    <property type="match status" value="1"/>
</dbReference>
<comment type="similarity">
    <text evidence="5">Belongs to the E3 ubiquitin-protein ligase UBR1-like family.</text>
</comment>
<comment type="function">
    <text evidence="5">Ubiquitin ligase protein which is a component of the N-end rule pathway. Recognizes and binds to proteins bearing specific N-terminal residues that are destabilizing according to the N-end rule, leading to their ubiquitination and subsequent degradation.</text>
</comment>
<name>A0ABR2GYS1_9EUKA</name>
<feature type="region of interest" description="Disordered" evidence="6">
    <location>
        <begin position="825"/>
        <end position="846"/>
    </location>
</feature>
<dbReference type="PANTHER" id="PTHR21497:SF24">
    <property type="entry name" value="E3 UBIQUITIN-PROTEIN LIGASE UBR1"/>
    <property type="match status" value="1"/>
</dbReference>
<keyword evidence="9" id="KW-1185">Reference proteome</keyword>
<evidence type="ECO:0000256" key="6">
    <source>
        <dbReference type="SAM" id="MobiDB-lite"/>
    </source>
</evidence>
<dbReference type="Pfam" id="PF02207">
    <property type="entry name" value="zf-UBR"/>
    <property type="match status" value="1"/>
</dbReference>
<sequence>MKAFFSKIKHQQINDEIDESQCKKLSKLFTEERFQDVVGKAEKFLLKSYKGTYKQFLDEVKATQKTSCCLTSWNTPTLSGVCLDCQKNDSSCLCISCFLAKKHDQHHSYIIYFPSGSCDCGDPSYIKPSGFCSHHPGPDQNPDVTQMTEENRKKFITVFRAAFTGAIQTPSVNNSIRIIEYIKEFVPLGDGLRRCVAYAIVPVAKKSFHDKIQKCNSNLTESFVSLFGLLTSDLYFRDRMSVICFRNYIPLLNIIASHIFNDKMKSPRYLSLHCYFDFVYHYFSEHSIMYAINKESFNWPNFLIDFIGMAFSPIEVSNFNYDKNFEGGTFNQFCLIAKFLKIVVRFDEQHSNIQKFIDQYSKLLVRIERMIYFAIRTTPEDSSDEGYTSYEITLSFSVINKTFSFDFKDSSPQNKQFSLDQPFKCLLEFLDRTDPKPLSVLNAQERCPISTFITLHTLFFTILAGYKNPKDELKSLCDANKVSFDYFCCRVVIYPLRVLAAFFMYPKFSNINAGYRLSIQFLLRNSAFNTIFGLVQMILSICENKSKIMNAILTTFGVFDDISLYKGKLNEYEYERQKNLFDLSYFDCSIFLLCLLTDSSILSFDEIRFNRLRVIELLKRSRATAGEIEEHVNEKFHNKIFVDSLLDYIERVINKKGGSYFRLKNEGDFTPFFPAIQQKDRIEILMKFTNQLIPVPDCIDLPERGMSLKECFKTPQFYCLCFKLLTSPQSNLTMKQVGLAMCDCIIKNTTQFPPESYKDENPVSVSASSLNELIQNASENVQLKDTNLLTCGFQLENCEKTSLIKRILMQENLGKLFIEKNGLPADLGQKEDTKNQAERERTEQLIKEKKAKAMLLKQRLMKDFNNRRKQFTDLSSSQIKQEEKQKEQEQKEKEAPQQNNNDSNSNNNLKIESDESEEFNSSQNVLTDEFNNVLCNVCLTSQDDIFGVPCLSLPSILYSIIDNKLHKHSKPLDEHVVTYQMNVCRHCLHYKCFVKLLSEAVKEDESSKTFHCMMDRGIRNCFLPIFEGEDEEEDLFLKKPPVIMRVAINDFIRRAFEEKAAADLLLPLRSYAAAVSIFEVRLRRRPDVLDSPTVPILLRNLLLTIYHGLHARVAKSDLEEKCKDDKLLLLIFKFVQSEDPKNEFRSIVKQVSKSIKKKSTRYNELLRRAAIIEDIALNTSSKSEPAPFVDWDEVLSDENLIERFDLKSSSSSSEHSAKKLKKFKTIKLPKKFIGLYQQPYNIDICDSSIEKVIDLLTGKVVVVTGKEYVSYDTSKYKTIDEYEKDVYKGGLALYLVLTKHKASSLMFHSAAAGKFWMNDSIYVDKFGDTDHGFKRGLITKLSKDKLEIALDKFMSGEITLYE</sequence>
<dbReference type="Gene3D" id="2.10.110.30">
    <property type="match status" value="1"/>
</dbReference>
<gene>
    <name evidence="8" type="ORF">M9Y10_032502</name>
</gene>
<proteinExistence type="inferred from homology"/>
<protein>
    <recommendedName>
        <fullName evidence="5">E3 ubiquitin-protein ligase</fullName>
        <ecNumber evidence="5">2.3.2.27</ecNumber>
    </recommendedName>
</protein>
<keyword evidence="1 5" id="KW-0479">Metal-binding</keyword>
<dbReference type="SMART" id="SM00396">
    <property type="entry name" value="ZnF_UBR1"/>
    <property type="match status" value="1"/>
</dbReference>
<keyword evidence="5" id="KW-0808">Transferase</keyword>
<evidence type="ECO:0000259" key="7">
    <source>
        <dbReference type="PROSITE" id="PS51157"/>
    </source>
</evidence>
<comment type="catalytic activity">
    <reaction evidence="5">
        <text>S-ubiquitinyl-[E2 ubiquitin-conjugating enzyme]-L-cysteine + [acceptor protein]-L-lysine = [E2 ubiquitin-conjugating enzyme]-L-cysteine + N(6)-ubiquitinyl-[acceptor protein]-L-lysine.</text>
        <dbReference type="EC" id="2.3.2.27"/>
    </reaction>
</comment>
<keyword evidence="2 5" id="KW-0863">Zinc-finger</keyword>
<comment type="pathway">
    <text evidence="5">Protein modification; protein ubiquitination.</text>
</comment>
<feature type="zinc finger region" description="UBR-type" evidence="4">
    <location>
        <begin position="67"/>
        <end position="137"/>
    </location>
</feature>
<reference evidence="8 9" key="1">
    <citation type="submission" date="2024-04" db="EMBL/GenBank/DDBJ databases">
        <title>Tritrichomonas musculus Genome.</title>
        <authorList>
            <person name="Alves-Ferreira E."/>
            <person name="Grigg M."/>
            <person name="Lorenzi H."/>
            <person name="Galac M."/>
        </authorList>
    </citation>
    <scope>NUCLEOTIDE SEQUENCE [LARGE SCALE GENOMIC DNA]</scope>
    <source>
        <strain evidence="8 9">EAF2021</strain>
    </source>
</reference>
<feature type="region of interest" description="Disordered" evidence="6">
    <location>
        <begin position="871"/>
        <end position="918"/>
    </location>
</feature>
<evidence type="ECO:0000313" key="9">
    <source>
        <dbReference type="Proteomes" id="UP001470230"/>
    </source>
</evidence>
<comment type="caution">
    <text evidence="8">The sequence shown here is derived from an EMBL/GenBank/DDBJ whole genome shotgun (WGS) entry which is preliminary data.</text>
</comment>
<feature type="domain" description="UBR-type" evidence="7">
    <location>
        <begin position="67"/>
        <end position="137"/>
    </location>
</feature>
<evidence type="ECO:0000256" key="2">
    <source>
        <dbReference type="ARBA" id="ARBA00022771"/>
    </source>
</evidence>
<keyword evidence="5" id="KW-0833">Ubl conjugation pathway</keyword>
<organism evidence="8 9">
    <name type="scientific">Tritrichomonas musculus</name>
    <dbReference type="NCBI Taxonomy" id="1915356"/>
    <lineage>
        <taxon>Eukaryota</taxon>
        <taxon>Metamonada</taxon>
        <taxon>Parabasalia</taxon>
        <taxon>Tritrichomonadida</taxon>
        <taxon>Tritrichomonadidae</taxon>
        <taxon>Tritrichomonas</taxon>
    </lineage>
</organism>
<dbReference type="PROSITE" id="PS51157">
    <property type="entry name" value="ZF_UBR"/>
    <property type="match status" value="1"/>
</dbReference>
<evidence type="ECO:0000256" key="3">
    <source>
        <dbReference type="ARBA" id="ARBA00022833"/>
    </source>
</evidence>
<evidence type="ECO:0000313" key="8">
    <source>
        <dbReference type="EMBL" id="KAK8839036.1"/>
    </source>
</evidence>
<dbReference type="InterPro" id="IPR039164">
    <property type="entry name" value="UBR1-like"/>
</dbReference>
<feature type="compositionally biased region" description="Low complexity" evidence="6">
    <location>
        <begin position="899"/>
        <end position="908"/>
    </location>
</feature>
<accession>A0ABR2GYS1</accession>
<dbReference type="EMBL" id="JAPFFF010000053">
    <property type="protein sequence ID" value="KAK8839036.1"/>
    <property type="molecule type" value="Genomic_DNA"/>
</dbReference>
<dbReference type="CDD" id="cd19670">
    <property type="entry name" value="UBR-box_UBR1_2_3"/>
    <property type="match status" value="1"/>
</dbReference>
<keyword evidence="3 5" id="KW-0862">Zinc</keyword>
<dbReference type="EC" id="2.3.2.27" evidence="5"/>
<dbReference type="Proteomes" id="UP001470230">
    <property type="component" value="Unassembled WGS sequence"/>
</dbReference>
<evidence type="ECO:0000256" key="4">
    <source>
        <dbReference type="PROSITE-ProRule" id="PRU00508"/>
    </source>
</evidence>
<feature type="compositionally biased region" description="Basic and acidic residues" evidence="6">
    <location>
        <begin position="880"/>
        <end position="895"/>
    </location>
</feature>